<dbReference type="Proteomes" id="UP000270678">
    <property type="component" value="Chromosome"/>
</dbReference>
<dbReference type="InterPro" id="IPR000719">
    <property type="entry name" value="Prot_kinase_dom"/>
</dbReference>
<dbReference type="RefSeq" id="WP_126998031.1">
    <property type="nucleotide sequence ID" value="NZ_CP034346.1"/>
</dbReference>
<reference evidence="3" key="1">
    <citation type="submission" date="2018-12" db="EMBL/GenBank/DDBJ databases">
        <title>Complete genome sequence of Paenibacillus sp. MBLB1234.</title>
        <authorList>
            <person name="Nam Y.-D."/>
            <person name="Kang J."/>
            <person name="Chung W.-H."/>
            <person name="Park Y.S."/>
        </authorList>
    </citation>
    <scope>NUCLEOTIDE SEQUENCE [LARGE SCALE GENOMIC DNA]</scope>
    <source>
        <strain evidence="3">MBLB1234</strain>
    </source>
</reference>
<gene>
    <name evidence="2" type="ORF">EI981_10920</name>
</gene>
<name>A0A3S9UXG0_9BACL</name>
<dbReference type="GO" id="GO:0005524">
    <property type="term" value="F:ATP binding"/>
    <property type="evidence" value="ECO:0007669"/>
    <property type="project" value="InterPro"/>
</dbReference>
<evidence type="ECO:0000313" key="3">
    <source>
        <dbReference type="Proteomes" id="UP000270678"/>
    </source>
</evidence>
<evidence type="ECO:0000259" key="1">
    <source>
        <dbReference type="PROSITE" id="PS50011"/>
    </source>
</evidence>
<protein>
    <recommendedName>
        <fullName evidence="1">Protein kinase domain-containing protein</fullName>
    </recommendedName>
</protein>
<dbReference type="GO" id="GO:0004672">
    <property type="term" value="F:protein kinase activity"/>
    <property type="evidence" value="ECO:0007669"/>
    <property type="project" value="InterPro"/>
</dbReference>
<proteinExistence type="predicted"/>
<accession>A0A3S9UXG0</accession>
<dbReference type="EMBL" id="CP034346">
    <property type="protein sequence ID" value="AZS14921.1"/>
    <property type="molecule type" value="Genomic_DNA"/>
</dbReference>
<feature type="domain" description="Protein kinase" evidence="1">
    <location>
        <begin position="1"/>
        <end position="266"/>
    </location>
</feature>
<keyword evidence="3" id="KW-1185">Reference proteome</keyword>
<dbReference type="Pfam" id="PF01636">
    <property type="entry name" value="APH"/>
    <property type="match status" value="1"/>
</dbReference>
<dbReference type="PROSITE" id="PS50011">
    <property type="entry name" value="PROTEIN_KINASE_DOM"/>
    <property type="match status" value="1"/>
</dbReference>
<dbReference type="OrthoDB" id="9800774at2"/>
<organism evidence="2 3">
    <name type="scientific">Paenibacillus lutimineralis</name>
    <dbReference type="NCBI Taxonomy" id="2707005"/>
    <lineage>
        <taxon>Bacteria</taxon>
        <taxon>Bacillati</taxon>
        <taxon>Bacillota</taxon>
        <taxon>Bacilli</taxon>
        <taxon>Bacillales</taxon>
        <taxon>Paenibacillaceae</taxon>
        <taxon>Paenibacillus</taxon>
    </lineage>
</organism>
<evidence type="ECO:0000313" key="2">
    <source>
        <dbReference type="EMBL" id="AZS14921.1"/>
    </source>
</evidence>
<dbReference type="SUPFAM" id="SSF56112">
    <property type="entry name" value="Protein kinase-like (PK-like)"/>
    <property type="match status" value="1"/>
</dbReference>
<dbReference type="Gene3D" id="3.90.1200.10">
    <property type="match status" value="1"/>
</dbReference>
<dbReference type="InterPro" id="IPR011009">
    <property type="entry name" value="Kinase-like_dom_sf"/>
</dbReference>
<sequence>MKQIGQGRTADIYEVDESSILKLYKKDIFHEAIEIEFSVSQFVYSLGMNTPKPLDLLWQDERRGIIFQRVSGGSLLDAITRRPLLVKKYAQILASLHAQLHACEARDLKRKQKEILAYNIKSAPLLTEEEKNKIITYLYELPDDYKLCHGDFHPDNIMLGEQHWVIDWMTGAVGHPAGDAARTVILLSFGALPPGTPKFMGTIIQMLRKKIKNEYLKHYLMVTGRDFADIDPWILPIAAARLVEWVPEEEKNELLLEIKKRLSKTL</sequence>
<dbReference type="InterPro" id="IPR002575">
    <property type="entry name" value="Aminoglycoside_PTrfase"/>
</dbReference>
<dbReference type="KEGG" id="plut:EI981_10920"/>
<dbReference type="AlphaFoldDB" id="A0A3S9UXG0"/>